<evidence type="ECO:0000256" key="3">
    <source>
        <dbReference type="PIRNR" id="PIRNR001365"/>
    </source>
</evidence>
<organism evidence="4 5">
    <name type="scientific">Limosilactobacillus coleohominis</name>
    <dbReference type="NCBI Taxonomy" id="181675"/>
    <lineage>
        <taxon>Bacteria</taxon>
        <taxon>Bacillati</taxon>
        <taxon>Bacillota</taxon>
        <taxon>Bacilli</taxon>
        <taxon>Lactobacillales</taxon>
        <taxon>Lactobacillaceae</taxon>
        <taxon>Limosilactobacillus</taxon>
    </lineage>
</organism>
<comment type="similarity">
    <text evidence="3">Belongs to the DapA family.</text>
</comment>
<dbReference type="Pfam" id="PF00701">
    <property type="entry name" value="DHDPS"/>
    <property type="match status" value="1"/>
</dbReference>
<keyword evidence="1 3" id="KW-0456">Lyase</keyword>
<dbReference type="NCBIfam" id="NF003164">
    <property type="entry name" value="PRK04147.1"/>
    <property type="match status" value="1"/>
</dbReference>
<dbReference type="PRINTS" id="PR00146">
    <property type="entry name" value="DHPICSNTHASE"/>
</dbReference>
<dbReference type="EC" id="4.1.3.3" evidence="4"/>
<dbReference type="PIRSF" id="PIRSF001365">
    <property type="entry name" value="DHDPS"/>
    <property type="match status" value="1"/>
</dbReference>
<dbReference type="Proteomes" id="UP000785625">
    <property type="component" value="Unassembled WGS sequence"/>
</dbReference>
<evidence type="ECO:0000256" key="1">
    <source>
        <dbReference type="ARBA" id="ARBA00023239"/>
    </source>
</evidence>
<dbReference type="Gene3D" id="3.20.20.70">
    <property type="entry name" value="Aldolase class I"/>
    <property type="match status" value="1"/>
</dbReference>
<proteinExistence type="inferred from homology"/>
<dbReference type="SMART" id="SM01130">
    <property type="entry name" value="DHDPS"/>
    <property type="match status" value="1"/>
</dbReference>
<keyword evidence="5" id="KW-1185">Reference proteome</keyword>
<comment type="caution">
    <text evidence="4">The sequence shown here is derived from an EMBL/GenBank/DDBJ whole genome shotgun (WGS) entry which is preliminary data.</text>
</comment>
<gene>
    <name evidence="4" type="ORF">H5975_01925</name>
</gene>
<dbReference type="InterPro" id="IPR013785">
    <property type="entry name" value="Aldolase_TIM"/>
</dbReference>
<evidence type="ECO:0000256" key="2">
    <source>
        <dbReference type="ARBA" id="ARBA00023270"/>
    </source>
</evidence>
<dbReference type="PANTHER" id="PTHR42849:SF1">
    <property type="entry name" value="N-ACETYLNEURAMINATE LYASE"/>
    <property type="match status" value="1"/>
</dbReference>
<protein>
    <submittedName>
        <fullName evidence="4">N-acetylneuraminate lyase</fullName>
        <ecNumber evidence="4">4.1.3.3</ecNumber>
    </submittedName>
</protein>
<dbReference type="SUPFAM" id="SSF51569">
    <property type="entry name" value="Aldolase"/>
    <property type="match status" value="1"/>
</dbReference>
<dbReference type="PROSITE" id="PS00666">
    <property type="entry name" value="DHDPS_2"/>
    <property type="match status" value="1"/>
</dbReference>
<evidence type="ECO:0000313" key="5">
    <source>
        <dbReference type="Proteomes" id="UP000785625"/>
    </source>
</evidence>
<dbReference type="GO" id="GO:0008747">
    <property type="term" value="F:N-acetylneuraminate lyase activity"/>
    <property type="evidence" value="ECO:0007669"/>
    <property type="project" value="UniProtKB-EC"/>
</dbReference>
<evidence type="ECO:0000313" key="4">
    <source>
        <dbReference type="EMBL" id="MBM6940256.1"/>
    </source>
</evidence>
<dbReference type="PANTHER" id="PTHR42849">
    <property type="entry name" value="N-ACETYLNEURAMINATE LYASE"/>
    <property type="match status" value="1"/>
</dbReference>
<sequence length="292" mass="32611">MTKKLYSALLTSFNADGSLNEKGTREIVRHNIDVNHIDGLYVGGSTGENFMLQTATKKRIFEIVKDEAGDDCDLIAQVGSIDLQESKELANYVVNDLGYKTISAVTPFYYNFSFPEIKYYYDEIVKDVDANLIVYSIPALTGVSLSLDNFAKLFENPKIIGVKYTNADFFLLERLRNRFPDKKILFGTDEMLLPALSLGVDGAIGSTYNVNAARAQSEIKAFEAGDMKKALDIQHQTNDLISAILNNGLYQTIKLLLQDMGVAAGYTKEPMHKPTPEMESVAHDIYNKYLKN</sequence>
<accession>A0ABS2GY56</accession>
<dbReference type="InterPro" id="IPR020625">
    <property type="entry name" value="Schiff_base-form_aldolases_AS"/>
</dbReference>
<keyword evidence="2" id="KW-0704">Schiff base</keyword>
<dbReference type="RefSeq" id="WP_204784656.1">
    <property type="nucleotide sequence ID" value="NZ_CALVGD010000055.1"/>
</dbReference>
<reference evidence="4 5" key="1">
    <citation type="journal article" date="2021" name="Sci. Rep.">
        <title>The distribution of antibiotic resistance genes in chicken gut microbiota commensals.</title>
        <authorList>
            <person name="Juricova H."/>
            <person name="Matiasovicova J."/>
            <person name="Kubasova T."/>
            <person name="Cejkova D."/>
            <person name="Rychlik I."/>
        </authorList>
    </citation>
    <scope>NUCLEOTIDE SEQUENCE [LARGE SCALE GENOMIC DNA]</scope>
    <source>
        <strain evidence="4 5">An574</strain>
    </source>
</reference>
<name>A0ABS2GY56_9LACO</name>
<dbReference type="EMBL" id="JACJKU010000010">
    <property type="protein sequence ID" value="MBM6940256.1"/>
    <property type="molecule type" value="Genomic_DNA"/>
</dbReference>
<dbReference type="InterPro" id="IPR002220">
    <property type="entry name" value="DapA-like"/>
</dbReference>